<organism evidence="11 12">
    <name type="scientific">Rhodotorula toruloides</name>
    <name type="common">Yeast</name>
    <name type="synonym">Rhodosporidium toruloides</name>
    <dbReference type="NCBI Taxonomy" id="5286"/>
    <lineage>
        <taxon>Eukaryota</taxon>
        <taxon>Fungi</taxon>
        <taxon>Dikarya</taxon>
        <taxon>Basidiomycota</taxon>
        <taxon>Pucciniomycotina</taxon>
        <taxon>Microbotryomycetes</taxon>
        <taxon>Sporidiobolales</taxon>
        <taxon>Sporidiobolaceae</taxon>
        <taxon>Rhodotorula</taxon>
    </lineage>
</organism>
<evidence type="ECO:0000256" key="8">
    <source>
        <dbReference type="RuleBase" id="RU003456"/>
    </source>
</evidence>
<dbReference type="AlphaFoldDB" id="A0A2S9ZWC2"/>
<keyword evidence="3 8" id="KW-0813">Transport</keyword>
<dbReference type="PANTHER" id="PTHR10884:SF14">
    <property type="entry name" value="NADH DEHYDROGENASE [UBIQUINONE] IRON-SULFUR PROTEIN 3, MITOCHONDRIAL"/>
    <property type="match status" value="1"/>
</dbReference>
<evidence type="ECO:0000256" key="1">
    <source>
        <dbReference type="ARBA" id="ARBA00004173"/>
    </source>
</evidence>
<evidence type="ECO:0000259" key="10">
    <source>
        <dbReference type="Pfam" id="PF00329"/>
    </source>
</evidence>
<protein>
    <recommendedName>
        <fullName evidence="10">NADH:ubiquinone oxidoreductase 30kDa subunit domain-containing protein</fullName>
    </recommendedName>
</protein>
<dbReference type="OrthoDB" id="37721at2759"/>
<evidence type="ECO:0000313" key="11">
    <source>
        <dbReference type="EMBL" id="PRQ70049.1"/>
    </source>
</evidence>
<dbReference type="NCBIfam" id="NF004733">
    <property type="entry name" value="PRK06074.1-5"/>
    <property type="match status" value="1"/>
</dbReference>
<dbReference type="Proteomes" id="UP000239560">
    <property type="component" value="Unassembled WGS sequence"/>
</dbReference>
<dbReference type="NCBIfam" id="TIGR01961">
    <property type="entry name" value="NuoC_fam"/>
    <property type="match status" value="1"/>
</dbReference>
<feature type="region of interest" description="Disordered" evidence="9">
    <location>
        <begin position="248"/>
        <end position="289"/>
    </location>
</feature>
<dbReference type="GO" id="GO:0005739">
    <property type="term" value="C:mitochondrion"/>
    <property type="evidence" value="ECO:0007669"/>
    <property type="project" value="UniProtKB-SubCell"/>
</dbReference>
<dbReference type="SUPFAM" id="SSF143243">
    <property type="entry name" value="Nqo5-like"/>
    <property type="match status" value="1"/>
</dbReference>
<name>A0A2S9ZWC2_RHOTO</name>
<dbReference type="GO" id="GO:0016651">
    <property type="term" value="F:oxidoreductase activity, acting on NAD(P)H"/>
    <property type="evidence" value="ECO:0007669"/>
    <property type="project" value="InterPro"/>
</dbReference>
<keyword evidence="4 8" id="KW-1278">Translocase</keyword>
<dbReference type="EMBL" id="LCTV02000017">
    <property type="protein sequence ID" value="PRQ70049.1"/>
    <property type="molecule type" value="Genomic_DNA"/>
</dbReference>
<reference evidence="11 12" key="1">
    <citation type="journal article" date="2018" name="Elife">
        <title>Functional genomics of lipid metabolism in the oleaginous yeast Rhodosporidium toruloides.</title>
        <authorList>
            <person name="Coradetti S.T."/>
            <person name="Pinel D."/>
            <person name="Geiselman G."/>
            <person name="Ito M."/>
            <person name="Mondo S."/>
            <person name="Reilly M.C."/>
            <person name="Cheng Y.F."/>
            <person name="Bauer S."/>
            <person name="Grigoriev I."/>
            <person name="Gladden J.M."/>
            <person name="Simmons B.A."/>
            <person name="Brem R."/>
            <person name="Arkin A.P."/>
            <person name="Skerker J.M."/>
        </authorList>
    </citation>
    <scope>NUCLEOTIDE SEQUENCE [LARGE SCALE GENOMIC DNA]</scope>
    <source>
        <strain evidence="11 12">NBRC 0880</strain>
    </source>
</reference>
<dbReference type="PROSITE" id="PS00542">
    <property type="entry name" value="COMPLEX1_30K"/>
    <property type="match status" value="1"/>
</dbReference>
<comment type="similarity">
    <text evidence="2 8">Belongs to the complex I 30 kDa subunit family.</text>
</comment>
<dbReference type="InterPro" id="IPR037232">
    <property type="entry name" value="NADH_quin_OxRdtase_su_C/D-like"/>
</dbReference>
<feature type="domain" description="NADH:ubiquinone oxidoreductase 30kDa subunit" evidence="10">
    <location>
        <begin position="99"/>
        <end position="220"/>
    </location>
</feature>
<accession>A0A2S9ZWC2</accession>
<dbReference type="Pfam" id="PF00329">
    <property type="entry name" value="Complex1_30kDa"/>
    <property type="match status" value="1"/>
</dbReference>
<comment type="catalytic activity">
    <reaction evidence="7">
        <text>a ubiquinone + NADH + 5 H(+)(in) = a ubiquinol + NAD(+) + 4 H(+)(out)</text>
        <dbReference type="Rhea" id="RHEA:29091"/>
        <dbReference type="Rhea" id="RHEA-COMP:9565"/>
        <dbReference type="Rhea" id="RHEA-COMP:9566"/>
        <dbReference type="ChEBI" id="CHEBI:15378"/>
        <dbReference type="ChEBI" id="CHEBI:16389"/>
        <dbReference type="ChEBI" id="CHEBI:17976"/>
        <dbReference type="ChEBI" id="CHEBI:57540"/>
        <dbReference type="ChEBI" id="CHEBI:57945"/>
        <dbReference type="EC" id="7.1.1.2"/>
    </reaction>
</comment>
<evidence type="ECO:0000256" key="7">
    <source>
        <dbReference type="ARBA" id="ARBA00049551"/>
    </source>
</evidence>
<dbReference type="GO" id="GO:0008137">
    <property type="term" value="F:NADH dehydrogenase (ubiquinone) activity"/>
    <property type="evidence" value="ECO:0007669"/>
    <property type="project" value="UniProtKB-EC"/>
</dbReference>
<evidence type="ECO:0000256" key="2">
    <source>
        <dbReference type="ARBA" id="ARBA00007569"/>
    </source>
</evidence>
<dbReference type="Gene3D" id="3.30.460.80">
    <property type="entry name" value="NADH:ubiquinone oxidoreductase, 30kDa subunit"/>
    <property type="match status" value="1"/>
</dbReference>
<comment type="caution">
    <text evidence="11">The sequence shown here is derived from an EMBL/GenBank/DDBJ whole genome shotgun (WGS) entry which is preliminary data.</text>
</comment>
<keyword evidence="6" id="KW-0830">Ubiquinone</keyword>
<dbReference type="HAMAP" id="MF_01357">
    <property type="entry name" value="NDH1_NuoC"/>
    <property type="match status" value="1"/>
</dbReference>
<dbReference type="InterPro" id="IPR020396">
    <property type="entry name" value="NADH_UbQ_OxRdtase_CS"/>
</dbReference>
<dbReference type="FunFam" id="3.30.460.80:FF:000002">
    <property type="entry name" value="NADH dehydrogenase iron-sulfur protein 3, mitochondrial"/>
    <property type="match status" value="1"/>
</dbReference>
<proteinExistence type="inferred from homology"/>
<dbReference type="InterPro" id="IPR001268">
    <property type="entry name" value="NADH_UbQ_OxRdtase_30kDa_su"/>
</dbReference>
<sequence length="289" mass="32560">MAAPRVATRLLSAASRASSRPACAAARSCAAAARPIATSAIRSQIPTGKESPYVEPAGRNPVEHFQPYSAQLQEYGAWIMASLPKFIQQTSVYKDELTLYVAPSAIVPVMYFLRDHTNTQFKQVMDICGADYPTRGKRFEVVYHLLSVRHQSRIRVKTYADETSPVPSIVKIFRGADWYEREAWDMYGIYFTGHPDLRRILTDYGFEGHPLRKDFPLTGYTEVRYDEEKKRVVSEPLQLSQAFRNFEGATSPWEGTGTGIDARAPQFVLQPPKDEGKANEEKKSEATKK</sequence>
<evidence type="ECO:0000256" key="4">
    <source>
        <dbReference type="ARBA" id="ARBA00022967"/>
    </source>
</evidence>
<comment type="subcellular location">
    <subcellularLocation>
        <location evidence="1">Mitochondrion</location>
    </subcellularLocation>
</comment>
<dbReference type="InterPro" id="IPR010218">
    <property type="entry name" value="NADH_DH_suC"/>
</dbReference>
<feature type="compositionally biased region" description="Basic and acidic residues" evidence="9">
    <location>
        <begin position="272"/>
        <end position="289"/>
    </location>
</feature>
<evidence type="ECO:0000256" key="6">
    <source>
        <dbReference type="ARBA" id="ARBA00023075"/>
    </source>
</evidence>
<evidence type="ECO:0000313" key="12">
    <source>
        <dbReference type="Proteomes" id="UP000239560"/>
    </source>
</evidence>
<evidence type="ECO:0000256" key="5">
    <source>
        <dbReference type="ARBA" id="ARBA00023027"/>
    </source>
</evidence>
<keyword evidence="5 8" id="KW-0520">NAD</keyword>
<evidence type="ECO:0000256" key="3">
    <source>
        <dbReference type="ARBA" id="ARBA00022448"/>
    </source>
</evidence>
<dbReference type="PANTHER" id="PTHR10884">
    <property type="entry name" value="NADH DEHYDROGENASE UBIQUINONE IRON-SULFUR PROTEIN 3"/>
    <property type="match status" value="1"/>
</dbReference>
<gene>
    <name evidence="11" type="ORF">AAT19DRAFT_11702</name>
</gene>
<dbReference type="NCBIfam" id="NF004730">
    <property type="entry name" value="PRK06074.1-1"/>
    <property type="match status" value="1"/>
</dbReference>
<evidence type="ECO:0000256" key="9">
    <source>
        <dbReference type="SAM" id="MobiDB-lite"/>
    </source>
</evidence>
<dbReference type="GO" id="GO:0016020">
    <property type="term" value="C:membrane"/>
    <property type="evidence" value="ECO:0007669"/>
    <property type="project" value="UniProtKB-ARBA"/>
</dbReference>